<comment type="caution">
    <text evidence="5">The sequence shown here is derived from an EMBL/GenBank/DDBJ whole genome shotgun (WGS) entry which is preliminary data.</text>
</comment>
<organism evidence="5 6">
    <name type="scientific">Nepenthes gracilis</name>
    <name type="common">Slender pitcher plant</name>
    <dbReference type="NCBI Taxonomy" id="150966"/>
    <lineage>
        <taxon>Eukaryota</taxon>
        <taxon>Viridiplantae</taxon>
        <taxon>Streptophyta</taxon>
        <taxon>Embryophyta</taxon>
        <taxon>Tracheophyta</taxon>
        <taxon>Spermatophyta</taxon>
        <taxon>Magnoliopsida</taxon>
        <taxon>eudicotyledons</taxon>
        <taxon>Gunneridae</taxon>
        <taxon>Pentapetalae</taxon>
        <taxon>Caryophyllales</taxon>
        <taxon>Nepenthaceae</taxon>
        <taxon>Nepenthes</taxon>
    </lineage>
</organism>
<keyword evidence="3" id="KW-0472">Membrane</keyword>
<protein>
    <recommendedName>
        <fullName evidence="4">Legume lectin domain-containing protein</fullName>
    </recommendedName>
</protein>
<keyword evidence="3" id="KW-0812">Transmembrane</keyword>
<dbReference type="InterPro" id="IPR050258">
    <property type="entry name" value="Leguminous_Lectin"/>
</dbReference>
<dbReference type="Pfam" id="PF00139">
    <property type="entry name" value="Lectin_legB"/>
    <property type="match status" value="1"/>
</dbReference>
<dbReference type="AlphaFoldDB" id="A0AAD3TIJ8"/>
<evidence type="ECO:0000256" key="1">
    <source>
        <dbReference type="ARBA" id="ARBA00007606"/>
    </source>
</evidence>
<comment type="similarity">
    <text evidence="1">Belongs to the leguminous lectin family.</text>
</comment>
<evidence type="ECO:0000259" key="4">
    <source>
        <dbReference type="Pfam" id="PF00139"/>
    </source>
</evidence>
<dbReference type="GO" id="GO:0030246">
    <property type="term" value="F:carbohydrate binding"/>
    <property type="evidence" value="ECO:0007669"/>
    <property type="project" value="UniProtKB-KW"/>
</dbReference>
<dbReference type="Gene3D" id="2.60.120.200">
    <property type="match status" value="1"/>
</dbReference>
<gene>
    <name evidence="5" type="ORF">Nepgr_032416</name>
</gene>
<evidence type="ECO:0000313" key="6">
    <source>
        <dbReference type="Proteomes" id="UP001279734"/>
    </source>
</evidence>
<dbReference type="InterPro" id="IPR013320">
    <property type="entry name" value="ConA-like_dom_sf"/>
</dbReference>
<keyword evidence="6" id="KW-1185">Reference proteome</keyword>
<reference evidence="5" key="1">
    <citation type="submission" date="2023-05" db="EMBL/GenBank/DDBJ databases">
        <title>Nepenthes gracilis genome sequencing.</title>
        <authorList>
            <person name="Fukushima K."/>
        </authorList>
    </citation>
    <scope>NUCLEOTIDE SEQUENCE</scope>
    <source>
        <strain evidence="5">SING2019-196</strain>
    </source>
</reference>
<dbReference type="EMBL" id="BSYO01000038">
    <property type="protein sequence ID" value="GMH30573.1"/>
    <property type="molecule type" value="Genomic_DNA"/>
</dbReference>
<feature type="domain" description="Legume lectin" evidence="4">
    <location>
        <begin position="43"/>
        <end position="271"/>
    </location>
</feature>
<dbReference type="CDD" id="cd06899">
    <property type="entry name" value="lectin_legume_LecRK_Arcelin_ConA"/>
    <property type="match status" value="1"/>
</dbReference>
<accession>A0AAD3TIJ8</accession>
<evidence type="ECO:0000256" key="3">
    <source>
        <dbReference type="SAM" id="Phobius"/>
    </source>
</evidence>
<proteinExistence type="inferred from homology"/>
<feature type="transmembrane region" description="Helical" evidence="3">
    <location>
        <begin position="291"/>
        <end position="320"/>
    </location>
</feature>
<evidence type="ECO:0000313" key="5">
    <source>
        <dbReference type="EMBL" id="GMH30573.1"/>
    </source>
</evidence>
<dbReference type="Proteomes" id="UP001279734">
    <property type="component" value="Unassembled WGS sequence"/>
</dbReference>
<keyword evidence="2" id="KW-0430">Lectin</keyword>
<keyword evidence="3" id="KW-1133">Transmembrane helix</keyword>
<dbReference type="PANTHER" id="PTHR32401">
    <property type="entry name" value="CONCANAVALIN A-LIKE LECTIN FAMILY PROTEIN"/>
    <property type="match status" value="1"/>
</dbReference>
<dbReference type="PANTHER" id="PTHR32401:SF15">
    <property type="entry name" value="L-TYPE LECTIN-DOMAIN CONTAINING RECEPTOR KINASE VIII.2-LIKE"/>
    <property type="match status" value="1"/>
</dbReference>
<dbReference type="SUPFAM" id="SSF49899">
    <property type="entry name" value="Concanavalin A-like lectins/glucanases"/>
    <property type="match status" value="1"/>
</dbReference>
<evidence type="ECO:0000256" key="2">
    <source>
        <dbReference type="ARBA" id="ARBA00022734"/>
    </source>
</evidence>
<dbReference type="InterPro" id="IPR001220">
    <property type="entry name" value="Legume_lectin_dom"/>
</dbReference>
<feature type="transmembrane region" description="Helical" evidence="3">
    <location>
        <begin position="12"/>
        <end position="36"/>
    </location>
</feature>
<sequence length="356" mass="39855">MTSFPPLQRKRYFLHFFLLILHFLTLAADPISLFALNVNDSDFDSKFALLGDAQIVKTEGSFINLTAGLVSGNGCIVYKNPIKFLEGKSHKPVSFSTDFTFSMSRGRGDGLAFVIVPTGELSQVFDGEGSFGISKNFKRIDGKFIAIEYDTHKDENLGDVNDNHIGIDVGSFISAEIIDVSSIDLVLNGGETLHSWIDYEANSRRLEIRLSKFGHKRPHDPLISYPIDLSKFWGEREVFVGISSGVNSTQLSSIYSWSFRVRTTANWLHSQPVDPQIHVGKDQVVWRKKNYALAILGRLIFATGCGTLIAFFMLLFWAIFFTSHSAATAEFPMKTVNIRYEKIDVRVDKISDDSAT</sequence>
<name>A0AAD3TIJ8_NEPGR</name>